<evidence type="ECO:0000256" key="2">
    <source>
        <dbReference type="ARBA" id="ARBA00023002"/>
    </source>
</evidence>
<feature type="non-terminal residue" evidence="6">
    <location>
        <position position="133"/>
    </location>
</feature>
<evidence type="ECO:0000259" key="5">
    <source>
        <dbReference type="Pfam" id="PF08240"/>
    </source>
</evidence>
<keyword evidence="2" id="KW-0560">Oxidoreductase</keyword>
<dbReference type="AlphaFoldDB" id="A0A8X6P3Q8"/>
<dbReference type="Proteomes" id="UP000887013">
    <property type="component" value="Unassembled WGS sequence"/>
</dbReference>
<organism evidence="6 7">
    <name type="scientific">Nephila pilipes</name>
    <name type="common">Giant wood spider</name>
    <name type="synonym">Nephila maculata</name>
    <dbReference type="NCBI Taxonomy" id="299642"/>
    <lineage>
        <taxon>Eukaryota</taxon>
        <taxon>Metazoa</taxon>
        <taxon>Ecdysozoa</taxon>
        <taxon>Arthropoda</taxon>
        <taxon>Chelicerata</taxon>
        <taxon>Arachnida</taxon>
        <taxon>Araneae</taxon>
        <taxon>Araneomorphae</taxon>
        <taxon>Entelegynae</taxon>
        <taxon>Araneoidea</taxon>
        <taxon>Nephilidae</taxon>
        <taxon>Nephila</taxon>
    </lineage>
</organism>
<evidence type="ECO:0000313" key="7">
    <source>
        <dbReference type="Proteomes" id="UP000887013"/>
    </source>
</evidence>
<gene>
    <name evidence="6" type="primary">Mecr</name>
    <name evidence="6" type="ORF">NPIL_244741</name>
</gene>
<reference evidence="6" key="1">
    <citation type="submission" date="2020-08" db="EMBL/GenBank/DDBJ databases">
        <title>Multicomponent nature underlies the extraordinary mechanical properties of spider dragline silk.</title>
        <authorList>
            <person name="Kono N."/>
            <person name="Nakamura H."/>
            <person name="Mori M."/>
            <person name="Yoshida Y."/>
            <person name="Ohtoshi R."/>
            <person name="Malay A.D."/>
            <person name="Moran D.A.P."/>
            <person name="Tomita M."/>
            <person name="Numata K."/>
            <person name="Arakawa K."/>
        </authorList>
    </citation>
    <scope>NUCLEOTIDE SEQUENCE</scope>
</reference>
<dbReference type="InterPro" id="IPR011032">
    <property type="entry name" value="GroES-like_sf"/>
</dbReference>
<evidence type="ECO:0000313" key="6">
    <source>
        <dbReference type="EMBL" id="GFT45936.1"/>
    </source>
</evidence>
<evidence type="ECO:0000256" key="1">
    <source>
        <dbReference type="ARBA" id="ARBA00022857"/>
    </source>
</evidence>
<comment type="caution">
    <text evidence="6">The sequence shown here is derived from an EMBL/GenBank/DDBJ whole genome shotgun (WGS) entry which is preliminary data.</text>
</comment>
<name>A0A8X6P3Q8_NEPPI</name>
<accession>A0A8X6P3Q8</accession>
<dbReference type="InterPro" id="IPR013154">
    <property type="entry name" value="ADH-like_N"/>
</dbReference>
<proteinExistence type="predicted"/>
<keyword evidence="7" id="KW-1185">Reference proteome</keyword>
<keyword evidence="1" id="KW-0521">NADP</keyword>
<protein>
    <recommendedName>
        <fullName evidence="3">Enoyl-[acyl-carrier-protein] reductase, mitochondrial</fullName>
    </recommendedName>
    <alternativeName>
        <fullName evidence="4">2-enoyl thioester reductase</fullName>
    </alternativeName>
</protein>
<dbReference type="OrthoDB" id="7482721at2759"/>
<dbReference type="SUPFAM" id="SSF50129">
    <property type="entry name" value="GroES-like"/>
    <property type="match status" value="1"/>
</dbReference>
<dbReference type="InterPro" id="IPR051034">
    <property type="entry name" value="Mito_Enoyl-ACP_Reductase"/>
</dbReference>
<dbReference type="EMBL" id="BMAW01015879">
    <property type="protein sequence ID" value="GFT45936.1"/>
    <property type="molecule type" value="Genomic_DNA"/>
</dbReference>
<dbReference type="Pfam" id="PF08240">
    <property type="entry name" value="ADH_N"/>
    <property type="match status" value="1"/>
</dbReference>
<sequence>MAFKWALPTLHRQLFRTLINVNPAMGLSSYALQYKECGDPNVVLEKVEYETCEDLQSDQVLIKMLAAPINPADINMIQGKYGKKAKLPAIGGNEGVAKVLKIGSSVKDLKVGSWVIPIAEDGTWRTYGVYSEE</sequence>
<dbReference type="GO" id="GO:0005739">
    <property type="term" value="C:mitochondrion"/>
    <property type="evidence" value="ECO:0007669"/>
    <property type="project" value="TreeGrafter"/>
</dbReference>
<dbReference type="GO" id="GO:0016491">
    <property type="term" value="F:oxidoreductase activity"/>
    <property type="evidence" value="ECO:0007669"/>
    <property type="project" value="UniProtKB-KW"/>
</dbReference>
<evidence type="ECO:0000256" key="4">
    <source>
        <dbReference type="ARBA" id="ARBA00042123"/>
    </source>
</evidence>
<dbReference type="PANTHER" id="PTHR43981">
    <property type="entry name" value="ENOYL-[ACYL-CARRIER-PROTEIN] REDUCTASE, MITOCHONDRIAL"/>
    <property type="match status" value="1"/>
</dbReference>
<dbReference type="GO" id="GO:0006631">
    <property type="term" value="P:fatty acid metabolic process"/>
    <property type="evidence" value="ECO:0007669"/>
    <property type="project" value="TreeGrafter"/>
</dbReference>
<dbReference type="PANTHER" id="PTHR43981:SF2">
    <property type="entry name" value="ENOYL-[ACYL-CARRIER-PROTEIN] REDUCTASE, MITOCHONDRIAL"/>
    <property type="match status" value="1"/>
</dbReference>
<dbReference type="Gene3D" id="3.90.180.10">
    <property type="entry name" value="Medium-chain alcohol dehydrogenases, catalytic domain"/>
    <property type="match status" value="1"/>
</dbReference>
<evidence type="ECO:0000256" key="3">
    <source>
        <dbReference type="ARBA" id="ARBA00041058"/>
    </source>
</evidence>
<feature type="domain" description="Alcohol dehydrogenase-like N-terminal" evidence="5">
    <location>
        <begin position="57"/>
        <end position="117"/>
    </location>
</feature>